<dbReference type="RefSeq" id="WP_072788455.1">
    <property type="nucleotide sequence ID" value="NZ_FRCX01000013.1"/>
</dbReference>
<dbReference type="Gene3D" id="1.10.287.130">
    <property type="match status" value="1"/>
</dbReference>
<feature type="region of interest" description="Disordered" evidence="4">
    <location>
        <begin position="67"/>
        <end position="89"/>
    </location>
</feature>
<dbReference type="PANTHER" id="PTHR43547">
    <property type="entry name" value="TWO-COMPONENT HISTIDINE KINASE"/>
    <property type="match status" value="1"/>
</dbReference>
<evidence type="ECO:0000256" key="3">
    <source>
        <dbReference type="ARBA" id="ARBA00022553"/>
    </source>
</evidence>
<keyword evidence="7" id="KW-1185">Reference proteome</keyword>
<sequence length="378" mass="41798">MTLATDQKLDDKDLSATSRGMLAMRDDVFAIWESQVRNHIDEANGVSGPILVNTLPAFYDNIAEALTPSHPREDGTSNTTSMSAHGGERARMTPFRADEVILEYQLFRDAIFTGAARNGVQFSPQEWRIVEVSIDSAVREAIREFSLIHEAIRERLAATLSHDMRNPLSVILAGTQLIALTSDLTVVRRVATKIASGAKRMEHMLTQLVETLTFERAIKLPMVIAELDIKPLIESVAQEFNFVDEDKVQTIAEPIVGYWCRNSLHRALDNLVSNALKYGDGQGVRIKAEQILGRLILSVHNQGKSIIEEQRDRIFEYLRRESEGNLADGWGIGLPFVRSVAEGHGGSVSVDSAAETGTTFTIDIPVDCRPYVHTSGTA</sequence>
<name>A0A1M7R706_9BURK</name>
<keyword evidence="3" id="KW-0597">Phosphoprotein</keyword>
<dbReference type="SMART" id="SM00387">
    <property type="entry name" value="HATPase_c"/>
    <property type="match status" value="1"/>
</dbReference>
<proteinExistence type="predicted"/>
<dbReference type="InterPro" id="IPR036097">
    <property type="entry name" value="HisK_dim/P_sf"/>
</dbReference>
<dbReference type="SUPFAM" id="SSF55874">
    <property type="entry name" value="ATPase domain of HSP90 chaperone/DNA topoisomerase II/histidine kinase"/>
    <property type="match status" value="1"/>
</dbReference>
<dbReference type="STRING" id="551987.SAMN05192549_113117"/>
<keyword evidence="6" id="KW-0808">Transferase</keyword>
<dbReference type="CDD" id="cd00075">
    <property type="entry name" value="HATPase"/>
    <property type="match status" value="1"/>
</dbReference>
<dbReference type="EMBL" id="FRCX01000013">
    <property type="protein sequence ID" value="SHN42026.1"/>
    <property type="molecule type" value="Genomic_DNA"/>
</dbReference>
<dbReference type="Gene3D" id="3.30.565.10">
    <property type="entry name" value="Histidine kinase-like ATPase, C-terminal domain"/>
    <property type="match status" value="1"/>
</dbReference>
<accession>A0A1M7R706</accession>
<dbReference type="Pfam" id="PF02518">
    <property type="entry name" value="HATPase_c"/>
    <property type="match status" value="1"/>
</dbReference>
<evidence type="ECO:0000256" key="2">
    <source>
        <dbReference type="ARBA" id="ARBA00012438"/>
    </source>
</evidence>
<dbReference type="GO" id="GO:0000155">
    <property type="term" value="F:phosphorelay sensor kinase activity"/>
    <property type="evidence" value="ECO:0007669"/>
    <property type="project" value="InterPro"/>
</dbReference>
<feature type="domain" description="Histidine kinase" evidence="5">
    <location>
        <begin position="159"/>
        <end position="368"/>
    </location>
</feature>
<comment type="catalytic activity">
    <reaction evidence="1">
        <text>ATP + protein L-histidine = ADP + protein N-phospho-L-histidine.</text>
        <dbReference type="EC" id="2.7.13.3"/>
    </reaction>
</comment>
<evidence type="ECO:0000256" key="4">
    <source>
        <dbReference type="SAM" id="MobiDB-lite"/>
    </source>
</evidence>
<dbReference type="PRINTS" id="PR00344">
    <property type="entry name" value="BCTRLSENSOR"/>
</dbReference>
<evidence type="ECO:0000313" key="6">
    <source>
        <dbReference type="EMBL" id="SHN42026.1"/>
    </source>
</evidence>
<evidence type="ECO:0000313" key="7">
    <source>
        <dbReference type="Proteomes" id="UP000184339"/>
    </source>
</evidence>
<dbReference type="InterPro" id="IPR003661">
    <property type="entry name" value="HisK_dim/P_dom"/>
</dbReference>
<dbReference type="InterPro" id="IPR004358">
    <property type="entry name" value="Sig_transdc_His_kin-like_C"/>
</dbReference>
<evidence type="ECO:0000256" key="1">
    <source>
        <dbReference type="ARBA" id="ARBA00000085"/>
    </source>
</evidence>
<dbReference type="InterPro" id="IPR003594">
    <property type="entry name" value="HATPase_dom"/>
</dbReference>
<dbReference type="PANTHER" id="PTHR43547:SF2">
    <property type="entry name" value="HYBRID SIGNAL TRANSDUCTION HISTIDINE KINASE C"/>
    <property type="match status" value="1"/>
</dbReference>
<protein>
    <recommendedName>
        <fullName evidence="2">histidine kinase</fullName>
        <ecNumber evidence="2">2.7.13.3</ecNumber>
    </recommendedName>
</protein>
<dbReference type="Pfam" id="PF00512">
    <property type="entry name" value="HisKA"/>
    <property type="match status" value="1"/>
</dbReference>
<dbReference type="InterPro" id="IPR036890">
    <property type="entry name" value="HATPase_C_sf"/>
</dbReference>
<dbReference type="OrthoDB" id="8556618at2"/>
<dbReference type="CDD" id="cd00082">
    <property type="entry name" value="HisKA"/>
    <property type="match status" value="1"/>
</dbReference>
<dbReference type="Proteomes" id="UP000184339">
    <property type="component" value="Unassembled WGS sequence"/>
</dbReference>
<dbReference type="PROSITE" id="PS50109">
    <property type="entry name" value="HIS_KIN"/>
    <property type="match status" value="1"/>
</dbReference>
<evidence type="ECO:0000259" key="5">
    <source>
        <dbReference type="PROSITE" id="PS50109"/>
    </source>
</evidence>
<organism evidence="6 7">
    <name type="scientific">Duganella sacchari</name>
    <dbReference type="NCBI Taxonomy" id="551987"/>
    <lineage>
        <taxon>Bacteria</taxon>
        <taxon>Pseudomonadati</taxon>
        <taxon>Pseudomonadota</taxon>
        <taxon>Betaproteobacteria</taxon>
        <taxon>Burkholderiales</taxon>
        <taxon>Oxalobacteraceae</taxon>
        <taxon>Telluria group</taxon>
        <taxon>Duganella</taxon>
    </lineage>
</organism>
<dbReference type="EC" id="2.7.13.3" evidence="2"/>
<dbReference type="SMART" id="SM00388">
    <property type="entry name" value="HisKA"/>
    <property type="match status" value="1"/>
</dbReference>
<keyword evidence="6" id="KW-0418">Kinase</keyword>
<dbReference type="AlphaFoldDB" id="A0A1M7R706"/>
<reference evidence="7" key="1">
    <citation type="submission" date="2016-11" db="EMBL/GenBank/DDBJ databases">
        <authorList>
            <person name="Varghese N."/>
            <person name="Submissions S."/>
        </authorList>
    </citation>
    <scope>NUCLEOTIDE SEQUENCE [LARGE SCALE GENOMIC DNA]</scope>
    <source>
        <strain evidence="7">Sac-22</strain>
    </source>
</reference>
<gene>
    <name evidence="6" type="ORF">SAMN05192549_113117</name>
</gene>
<dbReference type="SUPFAM" id="SSF47384">
    <property type="entry name" value="Homodimeric domain of signal transducing histidine kinase"/>
    <property type="match status" value="1"/>
</dbReference>
<dbReference type="InterPro" id="IPR005467">
    <property type="entry name" value="His_kinase_dom"/>
</dbReference>